<evidence type="ECO:0000313" key="15">
    <source>
        <dbReference type="Proteomes" id="UP000286947"/>
    </source>
</evidence>
<dbReference type="PROSITE" id="PS50928">
    <property type="entry name" value="ABC_TM1"/>
    <property type="match status" value="1"/>
</dbReference>
<dbReference type="CDD" id="cd06261">
    <property type="entry name" value="TM_PBP2"/>
    <property type="match status" value="1"/>
</dbReference>
<evidence type="ECO:0000259" key="13">
    <source>
        <dbReference type="PROSITE" id="PS50928"/>
    </source>
</evidence>
<keyword evidence="15" id="KW-1185">Reference proteome</keyword>
<feature type="transmembrane region" description="Helical" evidence="12">
    <location>
        <begin position="232"/>
        <end position="258"/>
    </location>
</feature>
<protein>
    <recommendedName>
        <fullName evidence="11">Sulfate transport system permease protein CysW</fullName>
    </recommendedName>
</protein>
<dbReference type="PANTHER" id="PTHR30406:SF1">
    <property type="entry name" value="SULFATE TRANSPORT SYSTEM PERMEASE PROTEIN CYSW"/>
    <property type="match status" value="1"/>
</dbReference>
<keyword evidence="4" id="KW-1003">Cell membrane</keyword>
<gene>
    <name evidence="14" type="primary">cysW_1</name>
    <name evidence="14" type="ORF">CUZ56_00838</name>
</gene>
<dbReference type="SUPFAM" id="SSF161098">
    <property type="entry name" value="MetI-like"/>
    <property type="match status" value="1"/>
</dbReference>
<dbReference type="Proteomes" id="UP000286947">
    <property type="component" value="Unassembled WGS sequence"/>
</dbReference>
<evidence type="ECO:0000256" key="10">
    <source>
        <dbReference type="ARBA" id="ARBA00025323"/>
    </source>
</evidence>
<dbReference type="GO" id="GO:0015419">
    <property type="term" value="F:ABC-type sulfate transporter activity"/>
    <property type="evidence" value="ECO:0007669"/>
    <property type="project" value="InterPro"/>
</dbReference>
<keyword evidence="8" id="KW-0764">Sulfate transport</keyword>
<dbReference type="NCBIfam" id="TIGR02140">
    <property type="entry name" value="permease_CysW"/>
    <property type="match status" value="1"/>
</dbReference>
<feature type="transmembrane region" description="Helical" evidence="12">
    <location>
        <begin position="131"/>
        <end position="160"/>
    </location>
</feature>
<feature type="domain" description="ABC transmembrane type-1" evidence="13">
    <location>
        <begin position="96"/>
        <end position="299"/>
    </location>
</feature>
<dbReference type="OrthoDB" id="9804629at2"/>
<feature type="transmembrane region" description="Helical" evidence="12">
    <location>
        <begin position="172"/>
        <end position="192"/>
    </location>
</feature>
<keyword evidence="6 12" id="KW-0812">Transmembrane</keyword>
<dbReference type="InterPro" id="IPR011866">
    <property type="entry name" value="CysW_permease"/>
</dbReference>
<keyword evidence="3" id="KW-0813">Transport</keyword>
<evidence type="ECO:0000256" key="11">
    <source>
        <dbReference type="ARBA" id="ARBA00067681"/>
    </source>
</evidence>
<dbReference type="AlphaFoldDB" id="A0A433SHY6"/>
<evidence type="ECO:0000256" key="6">
    <source>
        <dbReference type="ARBA" id="ARBA00022692"/>
    </source>
</evidence>
<evidence type="ECO:0000256" key="9">
    <source>
        <dbReference type="ARBA" id="ARBA00023136"/>
    </source>
</evidence>
<reference evidence="14 15" key="1">
    <citation type="submission" date="2018-01" db="EMBL/GenBank/DDBJ databases">
        <title>Saezia sanguinis gen. nov., sp. nov., in the order Burkholderiales isolated from human blood.</title>
        <authorList>
            <person name="Medina-Pascual M.J."/>
            <person name="Valdezate S."/>
            <person name="Monzon S."/>
            <person name="Cuesta I."/>
            <person name="Carrasco G."/>
            <person name="Villalon P."/>
            <person name="Saez-Nieto J.A."/>
        </authorList>
    </citation>
    <scope>NUCLEOTIDE SEQUENCE [LARGE SCALE GENOMIC DNA]</scope>
    <source>
        <strain evidence="14 15">CNM695-12</strain>
    </source>
</reference>
<comment type="caution">
    <text evidence="14">The sequence shown here is derived from an EMBL/GenBank/DDBJ whole genome shotgun (WGS) entry which is preliminary data.</text>
</comment>
<evidence type="ECO:0000256" key="2">
    <source>
        <dbReference type="ARBA" id="ARBA00011779"/>
    </source>
</evidence>
<comment type="subunit">
    <text evidence="2">The complex is composed of two ATP-binding proteins (CysA), two transmembrane proteins (CysT and CysW) and a solute-binding protein (CysP).</text>
</comment>
<organism evidence="14 15">
    <name type="scientific">Saezia sanguinis</name>
    <dbReference type="NCBI Taxonomy" id="1965230"/>
    <lineage>
        <taxon>Bacteria</taxon>
        <taxon>Pseudomonadati</taxon>
        <taxon>Pseudomonadota</taxon>
        <taxon>Betaproteobacteria</taxon>
        <taxon>Burkholderiales</taxon>
        <taxon>Saeziaceae</taxon>
        <taxon>Saezia</taxon>
    </lineage>
</organism>
<dbReference type="InterPro" id="IPR000515">
    <property type="entry name" value="MetI-like"/>
</dbReference>
<proteinExistence type="predicted"/>
<comment type="function">
    <text evidence="10">Part of the ABC transporter complex CysAWTP (TC 3.A.1.6.1) involved in sulfate/thiosulfate import. Probably responsible for the translocation of the substrate across the membrane.</text>
</comment>
<evidence type="ECO:0000256" key="7">
    <source>
        <dbReference type="ARBA" id="ARBA00022989"/>
    </source>
</evidence>
<comment type="subcellular location">
    <subcellularLocation>
        <location evidence="1">Cell inner membrane</location>
        <topology evidence="1">Multi-pass membrane protein</topology>
    </subcellularLocation>
</comment>
<sequence length="355" mass="38131">MAAEKVIHQDVLASRANLGGELPSSATIVYGGEHGIARRVHTTEAPWVRRILIGIALGFMLLFLVLPLAAVFVEALRQGLQAYWGALNHPDNLAAIKLTLLTALIAVPLNVVFGVAAAWAIAKFEFRGKSLLITLVDLPFSVSPVVVGLLFILLFGAQGWLGGWLQAHDIKIVFAVPGIVLATLFVTFPFVARELIPLMQAQGNDEEQAAVVLGASGWQVFRKVTLPNIKWGLLYGVILCNARAMGEFGAVSVVSGHIRGQTNTIPLQVEILHADYQGAAAFALASLLAMLALVTLVIKSIAEWRHERALKMIEDLPPEPVAAPSLMQQNPGERVKALTVNSADQASRTAMQPAE</sequence>
<evidence type="ECO:0000256" key="12">
    <source>
        <dbReference type="SAM" id="Phobius"/>
    </source>
</evidence>
<dbReference type="GO" id="GO:0005886">
    <property type="term" value="C:plasma membrane"/>
    <property type="evidence" value="ECO:0007669"/>
    <property type="project" value="UniProtKB-SubCell"/>
</dbReference>
<keyword evidence="5" id="KW-0997">Cell inner membrane</keyword>
<feature type="transmembrane region" description="Helical" evidence="12">
    <location>
        <begin position="51"/>
        <end position="73"/>
    </location>
</feature>
<dbReference type="InterPro" id="IPR035906">
    <property type="entry name" value="MetI-like_sf"/>
</dbReference>
<keyword evidence="7 12" id="KW-1133">Transmembrane helix</keyword>
<keyword evidence="9 12" id="KW-0472">Membrane</keyword>
<dbReference type="NCBIfam" id="TIGR00969">
    <property type="entry name" value="3a0106s02"/>
    <property type="match status" value="1"/>
</dbReference>
<feature type="transmembrane region" description="Helical" evidence="12">
    <location>
        <begin position="93"/>
        <end position="119"/>
    </location>
</feature>
<dbReference type="PANTHER" id="PTHR30406">
    <property type="entry name" value="SULFATE TRANSPORT SYSTEM PERMEASE PROTEIN"/>
    <property type="match status" value="1"/>
</dbReference>
<name>A0A433SHY6_9BURK</name>
<dbReference type="InterPro" id="IPR005667">
    <property type="entry name" value="Sulph_transpt2"/>
</dbReference>
<evidence type="ECO:0000256" key="1">
    <source>
        <dbReference type="ARBA" id="ARBA00004429"/>
    </source>
</evidence>
<dbReference type="FunFam" id="1.10.3720.10:FF:000015">
    <property type="entry name" value="Sulfate ABC transporter, permease CysW"/>
    <property type="match status" value="1"/>
</dbReference>
<evidence type="ECO:0000256" key="3">
    <source>
        <dbReference type="ARBA" id="ARBA00022448"/>
    </source>
</evidence>
<dbReference type="Pfam" id="PF00528">
    <property type="entry name" value="BPD_transp_1"/>
    <property type="match status" value="1"/>
</dbReference>
<evidence type="ECO:0000256" key="8">
    <source>
        <dbReference type="ARBA" id="ARBA00023032"/>
    </source>
</evidence>
<evidence type="ECO:0000256" key="4">
    <source>
        <dbReference type="ARBA" id="ARBA00022475"/>
    </source>
</evidence>
<dbReference type="Gene3D" id="1.10.3720.10">
    <property type="entry name" value="MetI-like"/>
    <property type="match status" value="1"/>
</dbReference>
<evidence type="ECO:0000256" key="5">
    <source>
        <dbReference type="ARBA" id="ARBA00022519"/>
    </source>
</evidence>
<accession>A0A433SHY6</accession>
<feature type="transmembrane region" description="Helical" evidence="12">
    <location>
        <begin position="278"/>
        <end position="298"/>
    </location>
</feature>
<evidence type="ECO:0000313" key="14">
    <source>
        <dbReference type="EMBL" id="RUS68348.1"/>
    </source>
</evidence>
<dbReference type="EMBL" id="PQSP01000001">
    <property type="protein sequence ID" value="RUS68348.1"/>
    <property type="molecule type" value="Genomic_DNA"/>
</dbReference>